<protein>
    <recommendedName>
        <fullName evidence="3">PI3K/PI4K catalytic domain-containing protein</fullName>
    </recommendedName>
</protein>
<dbReference type="EMBL" id="HBIU01032293">
    <property type="protein sequence ID" value="CAE0636149.1"/>
    <property type="molecule type" value="Transcribed_RNA"/>
</dbReference>
<name>A0A7S3XYU0_HETAK</name>
<dbReference type="PANTHER" id="PTHR10048:SF22">
    <property type="entry name" value="PHOSPHATIDYLINOSITOL 4-KINASE BETA"/>
    <property type="match status" value="1"/>
</dbReference>
<evidence type="ECO:0000256" key="1">
    <source>
        <dbReference type="ARBA" id="ARBA00022679"/>
    </source>
</evidence>
<dbReference type="InterPro" id="IPR018936">
    <property type="entry name" value="PI3/4_kinase_CS"/>
</dbReference>
<dbReference type="Gene3D" id="3.30.1010.10">
    <property type="entry name" value="Phosphatidylinositol 3-kinase Catalytic Subunit, Chain A, domain 4"/>
    <property type="match status" value="1"/>
</dbReference>
<sequence>MAEETERMQAAIRFCGQLRFCEELVALGGRVAAHPAPAERLPLARRELQKALFSNSRGGFYPFGNASDGLFPVVSLPFKDAYVFNTNERAPLLLVLEGYQLPRKDASPGIDCSRNTDLAEGFSAVHAHIFGAGNSTDFLWEDLENGMPDSMEGASPDAIMTPAQVKEFMSSNPNAHATQSIKETVHILRSKNEGIDRPPDVPSIDEGSANSEAILYAKRMRESNLISEKEYKELVAKDKLFQKNLRDHAHLDVQFWLALSFGETWAAKARRLRRESPHGGRAGWGLRSLLVKTNADLRQEVFTLQLIGLCKQIFEEAGLNLWLSAYQILPTSSTTGFVETLINSISLDALKKHESFISLEQHFVETYAKHTKTIQPLDEARSEYIASLAAYSLVCYLFQIKDRHNGNILLDTAGHLVHIDFGFLLGSAPGGAFSIETAPFKLTEEMVAVLGGPRSRLFADFVCRFTCGFLALQRAHDRVLATVELLAEGASAGGGGSGGAAAFNFLGPGKTQRDMLERLSQRFRRDLTWVETIQFCLDLIKKSYRNANTKRYDDFQWISQGIKP</sequence>
<dbReference type="PROSITE" id="PS00915">
    <property type="entry name" value="PI3_4_KINASE_1"/>
    <property type="match status" value="1"/>
</dbReference>
<evidence type="ECO:0000256" key="2">
    <source>
        <dbReference type="ARBA" id="ARBA00022777"/>
    </source>
</evidence>
<dbReference type="InterPro" id="IPR036940">
    <property type="entry name" value="PI3/4_kinase_cat_sf"/>
</dbReference>
<accession>A0A7S3XYU0</accession>
<dbReference type="InterPro" id="IPR000403">
    <property type="entry name" value="PI3/4_kinase_cat_dom"/>
</dbReference>
<dbReference type="SMART" id="SM00146">
    <property type="entry name" value="PI3Kc"/>
    <property type="match status" value="1"/>
</dbReference>
<dbReference type="Pfam" id="PF00454">
    <property type="entry name" value="PI3_PI4_kinase"/>
    <property type="match status" value="1"/>
</dbReference>
<keyword evidence="2" id="KW-0418">Kinase</keyword>
<dbReference type="InterPro" id="IPR015433">
    <property type="entry name" value="PI3/4_kinase"/>
</dbReference>
<proteinExistence type="predicted"/>
<dbReference type="Gene3D" id="1.10.1070.11">
    <property type="entry name" value="Phosphatidylinositol 3-/4-kinase, catalytic domain"/>
    <property type="match status" value="1"/>
</dbReference>
<dbReference type="SUPFAM" id="SSF56112">
    <property type="entry name" value="Protein kinase-like (PK-like)"/>
    <property type="match status" value="1"/>
</dbReference>
<dbReference type="GO" id="GO:0046854">
    <property type="term" value="P:phosphatidylinositol phosphate biosynthetic process"/>
    <property type="evidence" value="ECO:0007669"/>
    <property type="project" value="InterPro"/>
</dbReference>
<evidence type="ECO:0000313" key="4">
    <source>
        <dbReference type="EMBL" id="CAE0636149.1"/>
    </source>
</evidence>
<gene>
    <name evidence="4" type="ORF">HAKA00212_LOCUS14909</name>
</gene>
<dbReference type="GO" id="GO:0048015">
    <property type="term" value="P:phosphatidylinositol-mediated signaling"/>
    <property type="evidence" value="ECO:0007669"/>
    <property type="project" value="TreeGrafter"/>
</dbReference>
<dbReference type="GO" id="GO:0005737">
    <property type="term" value="C:cytoplasm"/>
    <property type="evidence" value="ECO:0007669"/>
    <property type="project" value="TreeGrafter"/>
</dbReference>
<dbReference type="GO" id="GO:0004430">
    <property type="term" value="F:1-phosphatidylinositol 4-kinase activity"/>
    <property type="evidence" value="ECO:0007669"/>
    <property type="project" value="TreeGrafter"/>
</dbReference>
<dbReference type="PANTHER" id="PTHR10048">
    <property type="entry name" value="PHOSPHATIDYLINOSITOL KINASE"/>
    <property type="match status" value="1"/>
</dbReference>
<dbReference type="InterPro" id="IPR011009">
    <property type="entry name" value="Kinase-like_dom_sf"/>
</dbReference>
<keyword evidence="1" id="KW-0808">Transferase</keyword>
<organism evidence="4">
    <name type="scientific">Heterosigma akashiwo</name>
    <name type="common">Chromophytic alga</name>
    <name type="synonym">Heterosigma carterae</name>
    <dbReference type="NCBI Taxonomy" id="2829"/>
    <lineage>
        <taxon>Eukaryota</taxon>
        <taxon>Sar</taxon>
        <taxon>Stramenopiles</taxon>
        <taxon>Ochrophyta</taxon>
        <taxon>Raphidophyceae</taxon>
        <taxon>Chattonellales</taxon>
        <taxon>Chattonellaceae</taxon>
        <taxon>Heterosigma</taxon>
    </lineage>
</organism>
<feature type="domain" description="PI3K/PI4K catalytic" evidence="3">
    <location>
        <begin position="259"/>
        <end position="548"/>
    </location>
</feature>
<dbReference type="PROSITE" id="PS50290">
    <property type="entry name" value="PI3_4_KINASE_3"/>
    <property type="match status" value="1"/>
</dbReference>
<reference evidence="4" key="1">
    <citation type="submission" date="2021-01" db="EMBL/GenBank/DDBJ databases">
        <authorList>
            <person name="Corre E."/>
            <person name="Pelletier E."/>
            <person name="Niang G."/>
            <person name="Scheremetjew M."/>
            <person name="Finn R."/>
            <person name="Kale V."/>
            <person name="Holt S."/>
            <person name="Cochrane G."/>
            <person name="Meng A."/>
            <person name="Brown T."/>
            <person name="Cohen L."/>
        </authorList>
    </citation>
    <scope>NUCLEOTIDE SEQUENCE</scope>
    <source>
        <strain evidence="4">CCMP3107</strain>
    </source>
</reference>
<dbReference type="GO" id="GO:0016020">
    <property type="term" value="C:membrane"/>
    <property type="evidence" value="ECO:0007669"/>
    <property type="project" value="TreeGrafter"/>
</dbReference>
<evidence type="ECO:0000259" key="3">
    <source>
        <dbReference type="PROSITE" id="PS50290"/>
    </source>
</evidence>
<dbReference type="AlphaFoldDB" id="A0A7S3XYU0"/>